<evidence type="ECO:0000313" key="3">
    <source>
        <dbReference type="Proteomes" id="UP001159363"/>
    </source>
</evidence>
<name>A0ABQ9HV19_9NEOP</name>
<comment type="caution">
    <text evidence="2">The sequence shown here is derived from an EMBL/GenBank/DDBJ whole genome shotgun (WGS) entry which is preliminary data.</text>
</comment>
<proteinExistence type="predicted"/>
<sequence>MIDTRIEIIEDTSFPVNTHAYALIIHDILASYNVRDKQWFLNSVKGIGVYLHIATSDAIIITSYKSVHSTIIYCIHIFQVSTTIYHSANVYSAISYCVHVFQVCSIVHQGANVHSTISYCVHIFQDCSTFHHSVNVHSSMNHCVHIFQVCSTICHGAHVLESGHTSIRHCIHIFQVCSTVHHSAPTYKVWSFRLKKKKTGEQQLPTPKICACCKPFDLMSPSLNISLKAARSISEVFRKSRLRHGRDHIPLDTSWREGGGCHCRVAAGLKMRGCLDRVMYLWTLVGSEGCRVGWKRVGTSKQDLIGAQCGKHLTIAASSGQRAQAWGVEGVSGSQACLAITFGAIFSRSCMLGGDRPATCQLLYKHSYSTLLVGDKLMIVAITSHMLVVVYSHCKDLKRDEAEVRYKSYQAPSQTQLHRRVSTNSVRLKPVAHPVDLRELAGPEQEVQYPCSNKVLLDCFVCYGIDVENHLELRTVSGIIRNGILGLENQERGTNRDLPLTSPLHSCAAPYSPRFTLIGSQEREVNPFRPTLIYGARIIMFLLVQKRGASELRAPPALSLRRPSGHLGIKSQSSKFNGQRSKVNGHWLLIRPSEHRNDRAGGAPSSDAPRPCARRKIIMVKAVDYKPRRAAEQTMSLEDSATLSDERAKTAKQRASRASSGGDPQIPLRQREHLHSSVCPPACMLVAKTVGEWDASQGKPFTP</sequence>
<protein>
    <submittedName>
        <fullName evidence="2">Uncharacterized protein</fullName>
    </submittedName>
</protein>
<keyword evidence="3" id="KW-1185">Reference proteome</keyword>
<evidence type="ECO:0000256" key="1">
    <source>
        <dbReference type="SAM" id="MobiDB-lite"/>
    </source>
</evidence>
<dbReference type="EMBL" id="JARBHB010000003">
    <property type="protein sequence ID" value="KAJ8888206.1"/>
    <property type="molecule type" value="Genomic_DNA"/>
</dbReference>
<feature type="region of interest" description="Disordered" evidence="1">
    <location>
        <begin position="631"/>
        <end position="668"/>
    </location>
</feature>
<evidence type="ECO:0000313" key="2">
    <source>
        <dbReference type="EMBL" id="KAJ8888206.1"/>
    </source>
</evidence>
<feature type="compositionally biased region" description="Polar residues" evidence="1">
    <location>
        <begin position="633"/>
        <end position="643"/>
    </location>
</feature>
<accession>A0ABQ9HV19</accession>
<gene>
    <name evidence="2" type="ORF">PR048_007693</name>
</gene>
<reference evidence="2 3" key="1">
    <citation type="submission" date="2023-02" db="EMBL/GenBank/DDBJ databases">
        <title>LHISI_Scaffold_Assembly.</title>
        <authorList>
            <person name="Stuart O.P."/>
            <person name="Cleave R."/>
            <person name="Magrath M.J.L."/>
            <person name="Mikheyev A.S."/>
        </authorList>
    </citation>
    <scope>NUCLEOTIDE SEQUENCE [LARGE SCALE GENOMIC DNA]</scope>
    <source>
        <strain evidence="2">Daus_M_001</strain>
        <tissue evidence="2">Leg muscle</tissue>
    </source>
</reference>
<feature type="region of interest" description="Disordered" evidence="1">
    <location>
        <begin position="593"/>
        <end position="613"/>
    </location>
</feature>
<dbReference type="Proteomes" id="UP001159363">
    <property type="component" value="Chromosome 3"/>
</dbReference>
<organism evidence="2 3">
    <name type="scientific">Dryococelus australis</name>
    <dbReference type="NCBI Taxonomy" id="614101"/>
    <lineage>
        <taxon>Eukaryota</taxon>
        <taxon>Metazoa</taxon>
        <taxon>Ecdysozoa</taxon>
        <taxon>Arthropoda</taxon>
        <taxon>Hexapoda</taxon>
        <taxon>Insecta</taxon>
        <taxon>Pterygota</taxon>
        <taxon>Neoptera</taxon>
        <taxon>Polyneoptera</taxon>
        <taxon>Phasmatodea</taxon>
        <taxon>Verophasmatodea</taxon>
        <taxon>Anareolatae</taxon>
        <taxon>Phasmatidae</taxon>
        <taxon>Eurycanthinae</taxon>
        <taxon>Dryococelus</taxon>
    </lineage>
</organism>